<keyword evidence="1" id="KW-0547">Nucleotide-binding</keyword>
<dbReference type="Proteomes" id="UP000626109">
    <property type="component" value="Unassembled WGS sequence"/>
</dbReference>
<dbReference type="SUPFAM" id="SSF56112">
    <property type="entry name" value="Protein kinase-like (PK-like)"/>
    <property type="match status" value="1"/>
</dbReference>
<evidence type="ECO:0000256" key="1">
    <source>
        <dbReference type="PROSITE-ProRule" id="PRU10141"/>
    </source>
</evidence>
<dbReference type="Pfam" id="PF00069">
    <property type="entry name" value="Pkinase"/>
    <property type="match status" value="1"/>
</dbReference>
<feature type="domain" description="Protein kinase" evidence="2">
    <location>
        <begin position="37"/>
        <end position="110"/>
    </location>
</feature>
<sequence>MGAAQPSSGGISRPGEVIHRQKWARSGLTEATFFDVYEVGDLLGSGSFGQVRNCWLVNDPEKQKLAVKAIDTKSELFETAGPLISARKEANILKSVQHPNIVELFEVFEK</sequence>
<evidence type="ECO:0000313" key="4">
    <source>
        <dbReference type="Proteomes" id="UP000626109"/>
    </source>
</evidence>
<dbReference type="PANTHER" id="PTHR24347">
    <property type="entry name" value="SERINE/THREONINE-PROTEIN KINASE"/>
    <property type="match status" value="1"/>
</dbReference>
<feature type="binding site" evidence="1">
    <location>
        <position position="68"/>
    </location>
    <ligand>
        <name>ATP</name>
        <dbReference type="ChEBI" id="CHEBI:30616"/>
    </ligand>
</feature>
<feature type="non-terminal residue" evidence="3">
    <location>
        <position position="110"/>
    </location>
</feature>
<evidence type="ECO:0000313" key="3">
    <source>
        <dbReference type="EMBL" id="CAE8668871.1"/>
    </source>
</evidence>
<organism evidence="3 4">
    <name type="scientific">Polarella glacialis</name>
    <name type="common">Dinoflagellate</name>
    <dbReference type="NCBI Taxonomy" id="89957"/>
    <lineage>
        <taxon>Eukaryota</taxon>
        <taxon>Sar</taxon>
        <taxon>Alveolata</taxon>
        <taxon>Dinophyceae</taxon>
        <taxon>Suessiales</taxon>
        <taxon>Suessiaceae</taxon>
        <taxon>Polarella</taxon>
    </lineage>
</organism>
<dbReference type="EMBL" id="CAJNNW010022122">
    <property type="protein sequence ID" value="CAE8668871.1"/>
    <property type="molecule type" value="Genomic_DNA"/>
</dbReference>
<dbReference type="AlphaFoldDB" id="A0A813JAY7"/>
<dbReference type="InterPro" id="IPR000719">
    <property type="entry name" value="Prot_kinase_dom"/>
</dbReference>
<dbReference type="Gene3D" id="3.30.200.20">
    <property type="entry name" value="Phosphorylase Kinase, domain 1"/>
    <property type="match status" value="1"/>
</dbReference>
<reference evidence="3" key="1">
    <citation type="submission" date="2021-02" db="EMBL/GenBank/DDBJ databases">
        <authorList>
            <person name="Dougan E. K."/>
            <person name="Rhodes N."/>
            <person name="Thang M."/>
            <person name="Chan C."/>
        </authorList>
    </citation>
    <scope>NUCLEOTIDE SEQUENCE</scope>
</reference>
<gene>
    <name evidence="3" type="ORF">PGLA2088_LOCUS17048</name>
</gene>
<protein>
    <recommendedName>
        <fullName evidence="2">Protein kinase domain-containing protein</fullName>
    </recommendedName>
</protein>
<dbReference type="GO" id="GO:0005524">
    <property type="term" value="F:ATP binding"/>
    <property type="evidence" value="ECO:0007669"/>
    <property type="project" value="UniProtKB-UniRule"/>
</dbReference>
<dbReference type="GO" id="GO:0004672">
    <property type="term" value="F:protein kinase activity"/>
    <property type="evidence" value="ECO:0007669"/>
    <property type="project" value="InterPro"/>
</dbReference>
<keyword evidence="1" id="KW-0067">ATP-binding</keyword>
<evidence type="ECO:0000259" key="2">
    <source>
        <dbReference type="PROSITE" id="PS50011"/>
    </source>
</evidence>
<accession>A0A813JAY7</accession>
<dbReference type="PROSITE" id="PS00107">
    <property type="entry name" value="PROTEIN_KINASE_ATP"/>
    <property type="match status" value="1"/>
</dbReference>
<dbReference type="InterPro" id="IPR017441">
    <property type="entry name" value="Protein_kinase_ATP_BS"/>
</dbReference>
<proteinExistence type="predicted"/>
<dbReference type="InterPro" id="IPR011009">
    <property type="entry name" value="Kinase-like_dom_sf"/>
</dbReference>
<name>A0A813JAY7_POLGL</name>
<comment type="caution">
    <text evidence="3">The sequence shown here is derived from an EMBL/GenBank/DDBJ whole genome shotgun (WGS) entry which is preliminary data.</text>
</comment>
<dbReference type="PROSITE" id="PS50011">
    <property type="entry name" value="PROTEIN_KINASE_DOM"/>
    <property type="match status" value="1"/>
</dbReference>